<dbReference type="EMBL" id="UGNW01000001">
    <property type="protein sequence ID" value="STX32904.1"/>
    <property type="molecule type" value="Genomic_DNA"/>
</dbReference>
<dbReference type="AlphaFoldDB" id="A0A378ILA4"/>
<evidence type="ECO:0000256" key="7">
    <source>
        <dbReference type="SAM" id="Phobius"/>
    </source>
</evidence>
<dbReference type="Pfam" id="PF07690">
    <property type="entry name" value="MFS_1"/>
    <property type="match status" value="1"/>
</dbReference>
<gene>
    <name evidence="8" type="ORF">Lbir_3057</name>
    <name evidence="9" type="ORF">NCTC12437_02708</name>
</gene>
<evidence type="ECO:0000313" key="9">
    <source>
        <dbReference type="EMBL" id="STX32904.1"/>
    </source>
</evidence>
<dbReference type="InterPro" id="IPR050171">
    <property type="entry name" value="MFS_Transporters"/>
</dbReference>
<name>A0A378ILA4_9GAMM</name>
<organism evidence="9 11">
    <name type="scientific">Legionella birminghamensis</name>
    <dbReference type="NCBI Taxonomy" id="28083"/>
    <lineage>
        <taxon>Bacteria</taxon>
        <taxon>Pseudomonadati</taxon>
        <taxon>Pseudomonadota</taxon>
        <taxon>Gammaproteobacteria</taxon>
        <taxon>Legionellales</taxon>
        <taxon>Legionellaceae</taxon>
        <taxon>Legionella</taxon>
    </lineage>
</organism>
<accession>A0A378ILA4</accession>
<feature type="transmembrane region" description="Helical" evidence="7">
    <location>
        <begin position="201"/>
        <end position="222"/>
    </location>
</feature>
<dbReference type="SUPFAM" id="SSF103473">
    <property type="entry name" value="MFS general substrate transporter"/>
    <property type="match status" value="1"/>
</dbReference>
<feature type="transmembrane region" description="Helical" evidence="7">
    <location>
        <begin position="234"/>
        <end position="253"/>
    </location>
</feature>
<evidence type="ECO:0000313" key="8">
    <source>
        <dbReference type="EMBL" id="KTC66755.1"/>
    </source>
</evidence>
<keyword evidence="2" id="KW-0813">Transport</keyword>
<keyword evidence="6 7" id="KW-0472">Membrane</keyword>
<reference evidence="9 11" key="2">
    <citation type="submission" date="2018-06" db="EMBL/GenBank/DDBJ databases">
        <authorList>
            <consortium name="Pathogen Informatics"/>
            <person name="Doyle S."/>
        </authorList>
    </citation>
    <scope>NUCLEOTIDE SEQUENCE [LARGE SCALE GENOMIC DNA]</scope>
    <source>
        <strain evidence="9 11">NCTC12437</strain>
    </source>
</reference>
<dbReference type="RefSeq" id="WP_058525051.1">
    <property type="nucleotide sequence ID" value="NZ_CAAAHV010000028.1"/>
</dbReference>
<dbReference type="OrthoDB" id="3268460at2"/>
<feature type="transmembrane region" description="Helical" evidence="7">
    <location>
        <begin position="39"/>
        <end position="59"/>
    </location>
</feature>
<dbReference type="GO" id="GO:0005886">
    <property type="term" value="C:plasma membrane"/>
    <property type="evidence" value="ECO:0007669"/>
    <property type="project" value="UniProtKB-SubCell"/>
</dbReference>
<feature type="transmembrane region" description="Helical" evidence="7">
    <location>
        <begin position="329"/>
        <end position="349"/>
    </location>
</feature>
<reference evidence="8 10" key="1">
    <citation type="submission" date="2015-11" db="EMBL/GenBank/DDBJ databases">
        <title>Genomic analysis of 38 Legionella species identifies large and diverse effector repertoires.</title>
        <authorList>
            <person name="Burstein D."/>
            <person name="Amaro F."/>
            <person name="Zusman T."/>
            <person name="Lifshitz Z."/>
            <person name="Cohen O."/>
            <person name="Gilbert J.A."/>
            <person name="Pupko T."/>
            <person name="Shuman H.A."/>
            <person name="Segal G."/>
        </authorList>
    </citation>
    <scope>NUCLEOTIDE SEQUENCE [LARGE SCALE GENOMIC DNA]</scope>
    <source>
        <strain evidence="8 10">CDC#1407-AL-14</strain>
    </source>
</reference>
<evidence type="ECO:0000256" key="3">
    <source>
        <dbReference type="ARBA" id="ARBA00022475"/>
    </source>
</evidence>
<feature type="transmembrane region" description="Helical" evidence="7">
    <location>
        <begin position="12"/>
        <end position="33"/>
    </location>
</feature>
<dbReference type="Gene3D" id="1.20.1250.20">
    <property type="entry name" value="MFS general substrate transporter like domains"/>
    <property type="match status" value="1"/>
</dbReference>
<dbReference type="PANTHER" id="PTHR23517">
    <property type="entry name" value="RESISTANCE PROTEIN MDTM, PUTATIVE-RELATED-RELATED"/>
    <property type="match status" value="1"/>
</dbReference>
<dbReference type="Proteomes" id="UP000054735">
    <property type="component" value="Unassembled WGS sequence"/>
</dbReference>
<evidence type="ECO:0000313" key="10">
    <source>
        <dbReference type="Proteomes" id="UP000054735"/>
    </source>
</evidence>
<feature type="transmembrane region" description="Helical" evidence="7">
    <location>
        <begin position="138"/>
        <end position="155"/>
    </location>
</feature>
<feature type="transmembrane region" description="Helical" evidence="7">
    <location>
        <begin position="96"/>
        <end position="118"/>
    </location>
</feature>
<dbReference type="EMBL" id="LNXT01000052">
    <property type="protein sequence ID" value="KTC66755.1"/>
    <property type="molecule type" value="Genomic_DNA"/>
</dbReference>
<dbReference type="STRING" id="28083.Lbir_3057"/>
<dbReference type="InterPro" id="IPR036259">
    <property type="entry name" value="MFS_trans_sf"/>
</dbReference>
<dbReference type="InterPro" id="IPR011701">
    <property type="entry name" value="MFS"/>
</dbReference>
<evidence type="ECO:0000313" key="11">
    <source>
        <dbReference type="Proteomes" id="UP000255066"/>
    </source>
</evidence>
<feature type="transmembrane region" description="Helical" evidence="7">
    <location>
        <begin position="289"/>
        <end position="308"/>
    </location>
</feature>
<keyword evidence="4 7" id="KW-0812">Transmembrane</keyword>
<feature type="transmembrane region" description="Helical" evidence="7">
    <location>
        <begin position="355"/>
        <end position="376"/>
    </location>
</feature>
<sequence>MHYCPLTRKLLLIYAIQSLGGGIAFYIALFLSGHAHLSAAQIGVILSFASIGNIAGGYLGGYLCDKWNASYNLKIGLGIQGGGLFLLIFLQEYHCISVIMMMMGLGSYLYVTSSNYILNSKFNTAQRNRTNIIADQHIISNIGMFFAAILMGYSTEGYYQIIFTGVSLTLLLIALTLKTVKEEDFKTSGNSNTGLPTSSNTNYLSFLGIAVIGIIGLMFAAHRVGFPIFLDINFGNIHTGFLMALNPLIILMCQKTIVRYSTSNEFMAIVIGLVLFAFSFLILNYSPTLLIVLISTSLLTVGEILALTHAQSIAFAYAQPNKRGKIMGLYKATYSFTKVCGTYYAGMIIHNFSYSYLWALSACFGFFGAVMALMFLSKKGFGAWGNSPAC</sequence>
<evidence type="ECO:0000256" key="6">
    <source>
        <dbReference type="ARBA" id="ARBA00023136"/>
    </source>
</evidence>
<protein>
    <submittedName>
        <fullName evidence="9">Multidrug resistance protein</fullName>
    </submittedName>
</protein>
<evidence type="ECO:0000256" key="2">
    <source>
        <dbReference type="ARBA" id="ARBA00022448"/>
    </source>
</evidence>
<dbReference type="Proteomes" id="UP000255066">
    <property type="component" value="Unassembled WGS sequence"/>
</dbReference>
<feature type="transmembrane region" description="Helical" evidence="7">
    <location>
        <begin position="265"/>
        <end position="283"/>
    </location>
</feature>
<comment type="subcellular location">
    <subcellularLocation>
        <location evidence="1">Cell membrane</location>
        <topology evidence="1">Multi-pass membrane protein</topology>
    </subcellularLocation>
</comment>
<keyword evidence="5 7" id="KW-1133">Transmembrane helix</keyword>
<keyword evidence="3" id="KW-1003">Cell membrane</keyword>
<dbReference type="GO" id="GO:0022857">
    <property type="term" value="F:transmembrane transporter activity"/>
    <property type="evidence" value="ECO:0007669"/>
    <property type="project" value="InterPro"/>
</dbReference>
<evidence type="ECO:0000256" key="1">
    <source>
        <dbReference type="ARBA" id="ARBA00004651"/>
    </source>
</evidence>
<feature type="transmembrane region" description="Helical" evidence="7">
    <location>
        <begin position="71"/>
        <end position="90"/>
    </location>
</feature>
<feature type="transmembrane region" description="Helical" evidence="7">
    <location>
        <begin position="161"/>
        <end position="180"/>
    </location>
</feature>
<evidence type="ECO:0000256" key="4">
    <source>
        <dbReference type="ARBA" id="ARBA00022692"/>
    </source>
</evidence>
<keyword evidence="10" id="KW-1185">Reference proteome</keyword>
<evidence type="ECO:0000256" key="5">
    <source>
        <dbReference type="ARBA" id="ARBA00022989"/>
    </source>
</evidence>
<proteinExistence type="predicted"/>